<dbReference type="InterPro" id="IPR019401">
    <property type="entry name" value="Znf_CHCC"/>
</dbReference>
<feature type="domain" description="Zinc finger CHCC-type" evidence="1">
    <location>
        <begin position="31"/>
        <end position="56"/>
    </location>
</feature>
<dbReference type="Gene3D" id="2.60.260.40">
    <property type="entry name" value="q5lls5 like domains"/>
    <property type="match status" value="1"/>
</dbReference>
<accession>A0A2I7N3G5</accession>
<name>A0A2I7N3G5_9NEIS</name>
<keyword evidence="2" id="KW-0479">Metal-binding</keyword>
<dbReference type="AlphaFoldDB" id="A0A2I7N3G5"/>
<dbReference type="RefSeq" id="WP_102950288.1">
    <property type="nucleotide sequence ID" value="NZ_CP024847.1"/>
</dbReference>
<gene>
    <name evidence="2" type="ORF">CUN60_01265</name>
</gene>
<organism evidence="2 3">
    <name type="scientific">Aquella oligotrophica</name>
    <dbReference type="NCBI Taxonomy" id="2067065"/>
    <lineage>
        <taxon>Bacteria</taxon>
        <taxon>Pseudomonadati</taxon>
        <taxon>Pseudomonadota</taxon>
        <taxon>Betaproteobacteria</taxon>
        <taxon>Neisseriales</taxon>
        <taxon>Neisseriaceae</taxon>
        <taxon>Aquella</taxon>
    </lineage>
</organism>
<keyword evidence="2" id="KW-0862">Zinc</keyword>
<protein>
    <submittedName>
        <fullName evidence="2">Zinc-finger domain-containing protein</fullName>
    </submittedName>
</protein>
<keyword evidence="2" id="KW-0863">Zinc-finger</keyword>
<reference evidence="3" key="1">
    <citation type="submission" date="2017-11" db="EMBL/GenBank/DDBJ databases">
        <authorList>
            <person name="Chan K.G."/>
            <person name="Lee L.S."/>
        </authorList>
    </citation>
    <scope>NUCLEOTIDE SEQUENCE [LARGE SCALE GENOMIC DNA]</scope>
    <source>
        <strain evidence="3">DSM 100970</strain>
    </source>
</reference>
<evidence type="ECO:0000313" key="3">
    <source>
        <dbReference type="Proteomes" id="UP000236655"/>
    </source>
</evidence>
<dbReference type="OrthoDB" id="9806844at2"/>
<dbReference type="Pfam" id="PF10276">
    <property type="entry name" value="zf-CHCC"/>
    <property type="match status" value="1"/>
</dbReference>
<dbReference type="Proteomes" id="UP000236655">
    <property type="component" value="Chromosome"/>
</dbReference>
<proteinExistence type="predicted"/>
<keyword evidence="3" id="KW-1185">Reference proteome</keyword>
<evidence type="ECO:0000313" key="2">
    <source>
        <dbReference type="EMBL" id="AUR50988.1"/>
    </source>
</evidence>
<evidence type="ECO:0000259" key="1">
    <source>
        <dbReference type="Pfam" id="PF10276"/>
    </source>
</evidence>
<dbReference type="KEGG" id="nba:CUN60_01265"/>
<sequence length="60" mass="7133">MLHENTKKHIEIAEKDLPLHCPMPDMVSWNSHPRVFLEIEKEPNQEIICPYCSTKYKLVK</sequence>
<dbReference type="EMBL" id="CP024847">
    <property type="protein sequence ID" value="AUR50988.1"/>
    <property type="molecule type" value="Genomic_DNA"/>
</dbReference>
<dbReference type="GO" id="GO:0008270">
    <property type="term" value="F:zinc ion binding"/>
    <property type="evidence" value="ECO:0007669"/>
    <property type="project" value="UniProtKB-KW"/>
</dbReference>